<evidence type="ECO:0000256" key="4">
    <source>
        <dbReference type="ARBA" id="ARBA00010122"/>
    </source>
</evidence>
<evidence type="ECO:0000256" key="1">
    <source>
        <dbReference type="ARBA" id="ARBA00004766"/>
    </source>
</evidence>
<dbReference type="InterPro" id="IPR005260">
    <property type="entry name" value="Asp_kin_monofn"/>
</dbReference>
<comment type="pathway">
    <text evidence="2 13">Amino-acid biosynthesis; L-methionine biosynthesis via de novo pathway; L-homoserine from L-aspartate: step 1/3.</text>
</comment>
<evidence type="ECO:0000256" key="13">
    <source>
        <dbReference type="RuleBase" id="RU004249"/>
    </source>
</evidence>
<dbReference type="InterPro" id="IPR001341">
    <property type="entry name" value="Asp_kinase"/>
</dbReference>
<evidence type="ECO:0000256" key="9">
    <source>
        <dbReference type="ARBA" id="ARBA00022840"/>
    </source>
</evidence>
<keyword evidence="16" id="KW-1185">Reference proteome</keyword>
<proteinExistence type="inferred from homology"/>
<dbReference type="Gene3D" id="3.30.2130.10">
    <property type="entry name" value="VC0802-like"/>
    <property type="match status" value="1"/>
</dbReference>
<dbReference type="Proteomes" id="UP001327459">
    <property type="component" value="Chromosome"/>
</dbReference>
<reference evidence="15 16" key="1">
    <citation type="submission" date="2023-11" db="EMBL/GenBank/DDBJ databases">
        <title>MicrobeMod: A computational toolkit for identifying prokaryotic methylation and restriction-modification with nanopore sequencing.</title>
        <authorList>
            <person name="Crits-Christoph A."/>
            <person name="Kang S.C."/>
            <person name="Lee H."/>
            <person name="Ostrov N."/>
        </authorList>
    </citation>
    <scope>NUCLEOTIDE SEQUENCE [LARGE SCALE GENOMIC DNA]</scope>
    <source>
        <strain evidence="15 16">ATCC 49870</strain>
    </source>
</reference>
<dbReference type="PROSITE" id="PS00324">
    <property type="entry name" value="ASPARTOKINASE"/>
    <property type="match status" value="1"/>
</dbReference>
<dbReference type="NCBIfam" id="TIGR00656">
    <property type="entry name" value="asp_kin_monofn"/>
    <property type="match status" value="1"/>
</dbReference>
<dbReference type="Pfam" id="PF00696">
    <property type="entry name" value="AA_kinase"/>
    <property type="match status" value="1"/>
</dbReference>
<comment type="pathway">
    <text evidence="1 13">Amino-acid biosynthesis; L-lysine biosynthesis via DAP pathway; (S)-tetrahydrodipicolinate from L-aspartate: step 1/4.</text>
</comment>
<evidence type="ECO:0000256" key="6">
    <source>
        <dbReference type="ARBA" id="ARBA00022679"/>
    </source>
</evidence>
<evidence type="ECO:0000256" key="2">
    <source>
        <dbReference type="ARBA" id="ARBA00004986"/>
    </source>
</evidence>
<dbReference type="CDD" id="cd04923">
    <property type="entry name" value="ACT_AK-LysC-DapG-like_2"/>
    <property type="match status" value="1"/>
</dbReference>
<dbReference type="EMBL" id="CP140153">
    <property type="protein sequence ID" value="WQH16179.1"/>
    <property type="molecule type" value="Genomic_DNA"/>
</dbReference>
<accession>A0ABZ0YX79</accession>
<dbReference type="PANTHER" id="PTHR21499:SF3">
    <property type="entry name" value="ASPARTOKINASE"/>
    <property type="match status" value="1"/>
</dbReference>
<evidence type="ECO:0000256" key="12">
    <source>
        <dbReference type="RuleBase" id="RU003448"/>
    </source>
</evidence>
<feature type="domain" description="ACT" evidence="14">
    <location>
        <begin position="264"/>
        <end position="335"/>
    </location>
</feature>
<evidence type="ECO:0000256" key="3">
    <source>
        <dbReference type="ARBA" id="ARBA00005139"/>
    </source>
</evidence>
<sequence>MALIVQKYGGTSVGTVERIQAVAERVQRSVANGDSVVVVVSAMSGETNRLIGMANQIQAEPTPRELDTLVATGEQVTIALLSMALQARGQDARSYTGAQVRILTDSTHTKARIQSIDTDTIRGDLDAGRVVVVAGFQGVDEHGQITTLGRGGSDTSAVALAAALKADECQIYTDVDGVYTTDPRVVPKARRLDRITFEEMLEMASLGSKVLQIRSVEFAGKYNVPLRVLSSFQDGPGTLITLEEDGVEEPVISGIAFHKDEAQLTIKGVPDSPGIAYKILGPIGESNIEVDMILQNIGADDTTDFTFTVHRNDFDKALGLMRTTAEELDAREVSGNHNIVKISLVGVGMRSHAGIASKMFRVLAEEKINIRMIATSEIKISVVIDDKYLELAVRALHDAFELDTPEVSLT</sequence>
<dbReference type="CDD" id="cd04913">
    <property type="entry name" value="ACT_AKii-LysC-BS-like_1"/>
    <property type="match status" value="1"/>
</dbReference>
<dbReference type="RefSeq" id="WP_322521194.1">
    <property type="nucleotide sequence ID" value="NZ_CP140153.1"/>
</dbReference>
<keyword evidence="10" id="KW-0457">Lysine biosynthesis</keyword>
<dbReference type="InterPro" id="IPR036393">
    <property type="entry name" value="AceGlu_kinase-like_sf"/>
</dbReference>
<dbReference type="InterPro" id="IPR001048">
    <property type="entry name" value="Asp/Glu/Uridylate_kinase"/>
</dbReference>
<evidence type="ECO:0000259" key="14">
    <source>
        <dbReference type="PROSITE" id="PS51671"/>
    </source>
</evidence>
<dbReference type="SUPFAM" id="SSF55021">
    <property type="entry name" value="ACT-like"/>
    <property type="match status" value="2"/>
</dbReference>
<dbReference type="InterPro" id="IPR045865">
    <property type="entry name" value="ACT-like_dom_sf"/>
</dbReference>
<dbReference type="NCBIfam" id="NF005154">
    <property type="entry name" value="PRK06635.1-2"/>
    <property type="match status" value="1"/>
</dbReference>
<name>A0ABZ0YX79_9GAMM</name>
<evidence type="ECO:0000256" key="8">
    <source>
        <dbReference type="ARBA" id="ARBA00022777"/>
    </source>
</evidence>
<evidence type="ECO:0000313" key="16">
    <source>
        <dbReference type="Proteomes" id="UP001327459"/>
    </source>
</evidence>
<evidence type="ECO:0000256" key="5">
    <source>
        <dbReference type="ARBA" id="ARBA00022605"/>
    </source>
</evidence>
<keyword evidence="5 13" id="KW-0028">Amino-acid biosynthesis</keyword>
<dbReference type="PIRSF" id="PIRSF000726">
    <property type="entry name" value="Asp_kin"/>
    <property type="match status" value="1"/>
</dbReference>
<keyword evidence="9" id="KW-0067">ATP-binding</keyword>
<keyword evidence="7" id="KW-0547">Nucleotide-binding</keyword>
<organism evidence="15 16">
    <name type="scientific">Guyparkeria halophila</name>
    <dbReference type="NCBI Taxonomy" id="47960"/>
    <lineage>
        <taxon>Bacteria</taxon>
        <taxon>Pseudomonadati</taxon>
        <taxon>Pseudomonadota</taxon>
        <taxon>Gammaproteobacteria</taxon>
        <taxon>Chromatiales</taxon>
        <taxon>Thioalkalibacteraceae</taxon>
        <taxon>Guyparkeria</taxon>
    </lineage>
</organism>
<dbReference type="InterPro" id="IPR041740">
    <property type="entry name" value="AKii-LysC-BS"/>
</dbReference>
<dbReference type="CDD" id="cd04261">
    <property type="entry name" value="AAK_AKii-LysC-BS"/>
    <property type="match status" value="1"/>
</dbReference>
<dbReference type="InterPro" id="IPR018042">
    <property type="entry name" value="Aspartate_kinase_CS"/>
</dbReference>
<dbReference type="InterPro" id="IPR054352">
    <property type="entry name" value="ACT_Aspartokinase"/>
</dbReference>
<dbReference type="PANTHER" id="PTHR21499">
    <property type="entry name" value="ASPARTATE KINASE"/>
    <property type="match status" value="1"/>
</dbReference>
<keyword evidence="6 12" id="KW-0808">Transferase</keyword>
<comment type="pathway">
    <text evidence="3 13">Amino-acid biosynthesis; L-threonine biosynthesis; L-threonine from L-aspartate: step 1/5.</text>
</comment>
<dbReference type="SUPFAM" id="SSF53633">
    <property type="entry name" value="Carbamate kinase-like"/>
    <property type="match status" value="1"/>
</dbReference>
<dbReference type="Pfam" id="PF22468">
    <property type="entry name" value="ACT_9"/>
    <property type="match status" value="1"/>
</dbReference>
<feature type="domain" description="ACT" evidence="14">
    <location>
        <begin position="344"/>
        <end position="410"/>
    </location>
</feature>
<dbReference type="EC" id="2.7.2.4" evidence="12"/>
<comment type="similarity">
    <text evidence="4 12">Belongs to the aspartokinase family.</text>
</comment>
<comment type="catalytic activity">
    <reaction evidence="11 12">
        <text>L-aspartate + ATP = 4-phospho-L-aspartate + ADP</text>
        <dbReference type="Rhea" id="RHEA:23776"/>
        <dbReference type="ChEBI" id="CHEBI:29991"/>
        <dbReference type="ChEBI" id="CHEBI:30616"/>
        <dbReference type="ChEBI" id="CHEBI:57535"/>
        <dbReference type="ChEBI" id="CHEBI:456216"/>
        <dbReference type="EC" id="2.7.2.4"/>
    </reaction>
</comment>
<dbReference type="GO" id="GO:0004072">
    <property type="term" value="F:aspartate kinase activity"/>
    <property type="evidence" value="ECO:0007669"/>
    <property type="project" value="UniProtKB-EC"/>
</dbReference>
<dbReference type="PROSITE" id="PS51671">
    <property type="entry name" value="ACT"/>
    <property type="match status" value="2"/>
</dbReference>
<dbReference type="NCBIfam" id="TIGR00657">
    <property type="entry name" value="asp_kinases"/>
    <property type="match status" value="1"/>
</dbReference>
<dbReference type="InterPro" id="IPR002912">
    <property type="entry name" value="ACT_dom"/>
</dbReference>
<protein>
    <recommendedName>
        <fullName evidence="12">Aspartokinase</fullName>
        <ecNumber evidence="12">2.7.2.4</ecNumber>
    </recommendedName>
</protein>
<dbReference type="NCBIfam" id="NF005155">
    <property type="entry name" value="PRK06635.1-4"/>
    <property type="match status" value="1"/>
</dbReference>
<evidence type="ECO:0000256" key="11">
    <source>
        <dbReference type="ARBA" id="ARBA00047872"/>
    </source>
</evidence>
<gene>
    <name evidence="15" type="ORF">SR882_10500</name>
</gene>
<dbReference type="Gene3D" id="3.40.1160.10">
    <property type="entry name" value="Acetylglutamate kinase-like"/>
    <property type="match status" value="1"/>
</dbReference>
<evidence type="ECO:0000256" key="10">
    <source>
        <dbReference type="ARBA" id="ARBA00023154"/>
    </source>
</evidence>
<evidence type="ECO:0000256" key="7">
    <source>
        <dbReference type="ARBA" id="ARBA00022741"/>
    </source>
</evidence>
<evidence type="ECO:0000313" key="15">
    <source>
        <dbReference type="EMBL" id="WQH16179.1"/>
    </source>
</evidence>
<keyword evidence="8 12" id="KW-0418">Kinase</keyword>